<evidence type="ECO:0000256" key="10">
    <source>
        <dbReference type="ARBA" id="ARBA00023180"/>
    </source>
</evidence>
<evidence type="ECO:0000259" key="14">
    <source>
        <dbReference type="PROSITE" id="PS50929"/>
    </source>
</evidence>
<keyword evidence="16" id="KW-1185">Reference proteome</keyword>
<dbReference type="Proteomes" id="UP000243459">
    <property type="component" value="Chromosome 9"/>
</dbReference>
<accession>A0A5P1E6X9</accession>
<feature type="transmembrane region" description="Helical" evidence="12">
    <location>
        <begin position="73"/>
        <end position="97"/>
    </location>
</feature>
<evidence type="ECO:0000256" key="11">
    <source>
        <dbReference type="ARBA" id="ARBA00062948"/>
    </source>
</evidence>
<feature type="transmembrane region" description="Helical" evidence="12">
    <location>
        <begin position="178"/>
        <end position="199"/>
    </location>
</feature>
<evidence type="ECO:0000256" key="9">
    <source>
        <dbReference type="ARBA" id="ARBA00023136"/>
    </source>
</evidence>
<dbReference type="GO" id="GO:0005886">
    <property type="term" value="C:plasma membrane"/>
    <property type="evidence" value="ECO:0007669"/>
    <property type="project" value="UniProtKB-SubCell"/>
</dbReference>
<evidence type="ECO:0000313" key="16">
    <source>
        <dbReference type="Proteomes" id="UP000243459"/>
    </source>
</evidence>
<evidence type="ECO:0000256" key="5">
    <source>
        <dbReference type="ARBA" id="ARBA00022737"/>
    </source>
</evidence>
<feature type="transmembrane region" description="Helical" evidence="12">
    <location>
        <begin position="26"/>
        <end position="53"/>
    </location>
</feature>
<dbReference type="SUPFAM" id="SSF90123">
    <property type="entry name" value="ABC transporter transmembrane region"/>
    <property type="match status" value="2"/>
</dbReference>
<feature type="transmembrane region" description="Helical" evidence="12">
    <location>
        <begin position="155"/>
        <end position="172"/>
    </location>
</feature>
<evidence type="ECO:0000256" key="7">
    <source>
        <dbReference type="ARBA" id="ARBA00022840"/>
    </source>
</evidence>
<dbReference type="OrthoDB" id="6500128at2759"/>
<dbReference type="GO" id="GO:0140359">
    <property type="term" value="F:ABC-type transporter activity"/>
    <property type="evidence" value="ECO:0007669"/>
    <property type="project" value="InterPro"/>
</dbReference>
<sequence>MEAKNSQKAKKAAKGSLFAYADSKDILLMILGSLGCLADGATMPLIMLALGRITNNLAANPSSLTLHRIKEDSMILIHIAVGVGLGAFFEGLCWAWTAVRQTSHLRREYLTAILRQDVGLYDTQSATSTTYGIILSISSDTLTIQDVIAEKVPNFLMNLFMFLVSQLAALYLCWRLALVTLPTLTLLIAPGIVYGKLLAEVGKKFQEAYQAAGEISEKALSSIKTVFSYVGEEQTQRKYAKALDRCLSIGIKQGTLKGMAIGSVGVAFAVWSFQAWYGSVLVTEKGARGGDVFNAGVCIVMGGLALGSSLINIKCFVEANAAISKISEMIERAPTIDSNDIGTKITEFRGEIEFKDVDFCYPSRPETVVLRKFSLQIVSGQTVGLVGGSGSGKSTIILLIERFYVPNQGEILFDGIHIETLQLKWLRDQIGLVSQEPVLFATSIKENILFGKENASMEEIIFAAKAANAHEFISQLPDGYDSHVGQLGSQLSGGQKQRIAIARALLKKPRILLLDEATSALDSQSEKVVQDTLDQASLGQTTVIVAHRLSTLQNANLIAVMQSGRIMESGTHNQLLEVKDGHYAAMVKLQNRNLKDNEVTIPSNDQNNQPLPGAEMSREANYNLYQMCNKEEEVKSSSLKSLMKMSAPEMKEFLLGCAGAVCFGAIQPMHSYCMGELLSIYFLGDHHDIKVKTRIYCFVFLSYAILAFISTILQHYNFSLVGEKLTKRVRESLLAKILSFEAGWFDEEGNSSGSICSRLTSEVNILRSLLCDRLSLLTQVSSASILAAVIGLILSWRLAIVIIALQPVIIASFYTRGVLMRNVSHKVLKATVKSSQLASEAVTNHRTITAFCSQEKILAMFDVTLKDPQQECRNSSWVAGLGLFFSQFLTAANSGLVLWYGGYLLYHHKISYKHLFQTFFVLVTTGRVIAEAGIMTSDISKGTEAIQSMFLIMKRETKIDPDDINGLKPERIEGYIELNEVEFSYPTRTQHIVLNGLSLKIEAGKTIALVGRSGSGKSTIIGLIERFHDVSRGTVKIDGVDIRNYNLKTLRSHIALVSQEPTLFSGSIHDNICYGKEDATEAEVIRAAILANAHEFISCMKDGYGTSCGERGSQLSGGQKQRIALARAILKNPSILLLDEATSALDNNSEALVQEALEKIMKQRTSVVVAHRLSTIMKSDLIYVIEKGRVAEVGTHYELLEMGERGSYCSLVRLQENQNFEQGQR</sequence>
<evidence type="ECO:0008006" key="17">
    <source>
        <dbReference type="Google" id="ProtNLM"/>
    </source>
</evidence>
<dbReference type="SUPFAM" id="SSF52540">
    <property type="entry name" value="P-loop containing nucleoside triphosphate hydrolases"/>
    <property type="match status" value="2"/>
</dbReference>
<feature type="transmembrane region" description="Helical" evidence="12">
    <location>
        <begin position="693"/>
        <end position="718"/>
    </location>
</feature>
<dbReference type="CDD" id="cd03249">
    <property type="entry name" value="ABC_MTABC3_MDL1_MDL2"/>
    <property type="match status" value="2"/>
</dbReference>
<keyword evidence="6" id="KW-0547">Nucleotide-binding</keyword>
<feature type="transmembrane region" description="Helical" evidence="12">
    <location>
        <begin position="774"/>
        <end position="794"/>
    </location>
</feature>
<evidence type="ECO:0000259" key="13">
    <source>
        <dbReference type="PROSITE" id="PS50893"/>
    </source>
</evidence>
<dbReference type="PROSITE" id="PS50929">
    <property type="entry name" value="ABC_TM1F"/>
    <property type="match status" value="2"/>
</dbReference>
<keyword evidence="4 12" id="KW-0812">Transmembrane</keyword>
<dbReference type="Pfam" id="PF00005">
    <property type="entry name" value="ABC_tran"/>
    <property type="match status" value="2"/>
</dbReference>
<feature type="domain" description="ABC transmembrane type-1" evidence="14">
    <location>
        <begin position="30"/>
        <end position="293"/>
    </location>
</feature>
<evidence type="ECO:0000313" key="15">
    <source>
        <dbReference type="EMBL" id="ONK58371.1"/>
    </source>
</evidence>
<dbReference type="InterPro" id="IPR017871">
    <property type="entry name" value="ABC_transporter-like_CS"/>
</dbReference>
<dbReference type="InterPro" id="IPR011527">
    <property type="entry name" value="ABC1_TM_dom"/>
</dbReference>
<keyword evidence="8 12" id="KW-1133">Transmembrane helix</keyword>
<evidence type="ECO:0000256" key="2">
    <source>
        <dbReference type="ARBA" id="ARBA00007577"/>
    </source>
</evidence>
<reference evidence="16" key="1">
    <citation type="journal article" date="2017" name="Nat. Commun.">
        <title>The asparagus genome sheds light on the origin and evolution of a young Y chromosome.</title>
        <authorList>
            <person name="Harkess A."/>
            <person name="Zhou J."/>
            <person name="Xu C."/>
            <person name="Bowers J.E."/>
            <person name="Van der Hulst R."/>
            <person name="Ayyampalayam S."/>
            <person name="Mercati F."/>
            <person name="Riccardi P."/>
            <person name="McKain M.R."/>
            <person name="Kakrana A."/>
            <person name="Tang H."/>
            <person name="Ray J."/>
            <person name="Groenendijk J."/>
            <person name="Arikit S."/>
            <person name="Mathioni S.M."/>
            <person name="Nakano M."/>
            <person name="Shan H."/>
            <person name="Telgmann-Rauber A."/>
            <person name="Kanno A."/>
            <person name="Yue Z."/>
            <person name="Chen H."/>
            <person name="Li W."/>
            <person name="Chen Y."/>
            <person name="Xu X."/>
            <person name="Zhang Y."/>
            <person name="Luo S."/>
            <person name="Chen H."/>
            <person name="Gao J."/>
            <person name="Mao Z."/>
            <person name="Pires J.C."/>
            <person name="Luo M."/>
            <person name="Kudrna D."/>
            <person name="Wing R.A."/>
            <person name="Meyers B.C."/>
            <person name="Yi K."/>
            <person name="Kong H."/>
            <person name="Lavrijsen P."/>
            <person name="Sunseri F."/>
            <person name="Falavigna A."/>
            <person name="Ye Y."/>
            <person name="Leebens-Mack J.H."/>
            <person name="Chen G."/>
        </authorList>
    </citation>
    <scope>NUCLEOTIDE SEQUENCE [LARGE SCALE GENOMIC DNA]</scope>
    <source>
        <strain evidence="16">cv. DH0086</strain>
    </source>
</reference>
<feature type="domain" description="ABC transporter" evidence="13">
    <location>
        <begin position="976"/>
        <end position="1212"/>
    </location>
</feature>
<dbReference type="EMBL" id="CM007389">
    <property type="protein sequence ID" value="ONK58371.1"/>
    <property type="molecule type" value="Genomic_DNA"/>
</dbReference>
<feature type="transmembrane region" description="Helical" evidence="12">
    <location>
        <begin position="258"/>
        <end position="277"/>
    </location>
</feature>
<dbReference type="PANTHER" id="PTHR45136">
    <property type="entry name" value="ABC TRANSPORTER DOMAIN-CONTAINING PROTEIN"/>
    <property type="match status" value="1"/>
</dbReference>
<keyword evidence="10" id="KW-0325">Glycoprotein</keyword>
<feature type="domain" description="ABC transporter" evidence="13">
    <location>
        <begin position="352"/>
        <end position="588"/>
    </location>
</feature>
<dbReference type="PROSITE" id="PS50893">
    <property type="entry name" value="ABC_TRANSPORTER_2"/>
    <property type="match status" value="2"/>
</dbReference>
<dbReference type="InterPro" id="IPR003593">
    <property type="entry name" value="AAA+_ATPase"/>
</dbReference>
<evidence type="ECO:0000256" key="6">
    <source>
        <dbReference type="ARBA" id="ARBA00022741"/>
    </source>
</evidence>
<feature type="transmembrane region" description="Helical" evidence="12">
    <location>
        <begin position="877"/>
        <end position="900"/>
    </location>
</feature>
<organism evidence="15 16">
    <name type="scientific">Asparagus officinalis</name>
    <name type="common">Garden asparagus</name>
    <dbReference type="NCBI Taxonomy" id="4686"/>
    <lineage>
        <taxon>Eukaryota</taxon>
        <taxon>Viridiplantae</taxon>
        <taxon>Streptophyta</taxon>
        <taxon>Embryophyta</taxon>
        <taxon>Tracheophyta</taxon>
        <taxon>Spermatophyta</taxon>
        <taxon>Magnoliopsida</taxon>
        <taxon>Liliopsida</taxon>
        <taxon>Asparagales</taxon>
        <taxon>Asparagaceae</taxon>
        <taxon>Asparagoideae</taxon>
        <taxon>Asparagus</taxon>
    </lineage>
</organism>
<comment type="similarity">
    <text evidence="2">Belongs to the ABC transporter superfamily. ABCB family. Multidrug resistance exporter (TC 3.A.1.201) subfamily.</text>
</comment>
<dbReference type="AlphaFoldDB" id="A0A5P1E6X9"/>
<dbReference type="Pfam" id="PF00664">
    <property type="entry name" value="ABC_membrane"/>
    <property type="match status" value="2"/>
</dbReference>
<gene>
    <name evidence="15" type="ORF">A4U43_C09F11560</name>
</gene>
<dbReference type="PROSITE" id="PS00211">
    <property type="entry name" value="ABC_TRANSPORTER_1"/>
    <property type="match status" value="2"/>
</dbReference>
<keyword evidence="7" id="KW-0067">ATP-binding</keyword>
<protein>
    <recommendedName>
        <fullName evidence="17">Multidrug resistance protein</fullName>
    </recommendedName>
</protein>
<feature type="transmembrane region" description="Helical" evidence="12">
    <location>
        <begin position="292"/>
        <end position="313"/>
    </location>
</feature>
<evidence type="ECO:0000256" key="8">
    <source>
        <dbReference type="ARBA" id="ARBA00022989"/>
    </source>
</evidence>
<name>A0A5P1E6X9_ASPOF</name>
<feature type="domain" description="ABC transmembrane type-1" evidence="14">
    <location>
        <begin position="654"/>
        <end position="941"/>
    </location>
</feature>
<dbReference type="FunFam" id="3.40.50.300:FF:000066">
    <property type="entry name" value="ABC transporter B family member 1"/>
    <property type="match status" value="1"/>
</dbReference>
<keyword evidence="3" id="KW-0813">Transport</keyword>
<dbReference type="Gramene" id="ONK58371">
    <property type="protein sequence ID" value="ONK58371"/>
    <property type="gene ID" value="A4U43_C09F11560"/>
</dbReference>
<dbReference type="SMART" id="SM00382">
    <property type="entry name" value="AAA"/>
    <property type="match status" value="2"/>
</dbReference>
<evidence type="ECO:0000256" key="12">
    <source>
        <dbReference type="SAM" id="Phobius"/>
    </source>
</evidence>
<dbReference type="PANTHER" id="PTHR45136:SF2">
    <property type="entry name" value="ABC TRANSPORTER DOMAIN-CONTAINING PROTEIN"/>
    <property type="match status" value="1"/>
</dbReference>
<dbReference type="CDD" id="cd18578">
    <property type="entry name" value="ABC_6TM_Pgp_ABCB1_D2_like"/>
    <property type="match status" value="1"/>
</dbReference>
<dbReference type="InterPro" id="IPR027417">
    <property type="entry name" value="P-loop_NTPase"/>
</dbReference>
<dbReference type="Gene3D" id="3.40.50.300">
    <property type="entry name" value="P-loop containing nucleotide triphosphate hydrolases"/>
    <property type="match status" value="2"/>
</dbReference>
<keyword evidence="5" id="KW-0677">Repeat</keyword>
<dbReference type="GO" id="GO:0016887">
    <property type="term" value="F:ATP hydrolysis activity"/>
    <property type="evidence" value="ECO:0007669"/>
    <property type="project" value="InterPro"/>
</dbReference>
<evidence type="ECO:0000256" key="3">
    <source>
        <dbReference type="ARBA" id="ARBA00022448"/>
    </source>
</evidence>
<evidence type="ECO:0000256" key="1">
    <source>
        <dbReference type="ARBA" id="ARBA00004651"/>
    </source>
</evidence>
<dbReference type="OMA" id="YETRSHW"/>
<dbReference type="FunFam" id="3.40.50.300:FF:000205">
    <property type="entry name" value="ABC transporter B family member 4"/>
    <property type="match status" value="1"/>
</dbReference>
<comment type="subunit">
    <text evidence="11">Interacts with 1-naphthylphthalamic acid (NPA).</text>
</comment>
<proteinExistence type="inferred from homology"/>
<dbReference type="CDD" id="cd18577">
    <property type="entry name" value="ABC_6TM_Pgp_ABCB1_D1_like"/>
    <property type="match status" value="1"/>
</dbReference>
<dbReference type="InterPro" id="IPR003439">
    <property type="entry name" value="ABC_transporter-like_ATP-bd"/>
</dbReference>
<comment type="subcellular location">
    <subcellularLocation>
        <location evidence="1">Cell membrane</location>
        <topology evidence="1">Multi-pass membrane protein</topology>
    </subcellularLocation>
</comment>
<keyword evidence="9 12" id="KW-0472">Membrane</keyword>
<dbReference type="InterPro" id="IPR036640">
    <property type="entry name" value="ABC1_TM_sf"/>
</dbReference>
<evidence type="ECO:0000256" key="4">
    <source>
        <dbReference type="ARBA" id="ARBA00022692"/>
    </source>
</evidence>
<dbReference type="Gene3D" id="1.20.1560.10">
    <property type="entry name" value="ABC transporter type 1, transmembrane domain"/>
    <property type="match status" value="1"/>
</dbReference>
<dbReference type="GO" id="GO:0005524">
    <property type="term" value="F:ATP binding"/>
    <property type="evidence" value="ECO:0007669"/>
    <property type="project" value="UniProtKB-KW"/>
</dbReference>